<feature type="transmembrane region" description="Helical" evidence="2">
    <location>
        <begin position="26"/>
        <end position="46"/>
    </location>
</feature>
<evidence type="ECO:0000256" key="1">
    <source>
        <dbReference type="SAM" id="MobiDB-lite"/>
    </source>
</evidence>
<evidence type="ECO:0000256" key="2">
    <source>
        <dbReference type="SAM" id="Phobius"/>
    </source>
</evidence>
<dbReference type="RefSeq" id="WP_089306832.1">
    <property type="nucleotide sequence ID" value="NZ_FZOO01000009.1"/>
</dbReference>
<keyword evidence="2" id="KW-0472">Membrane</keyword>
<protein>
    <submittedName>
        <fullName evidence="3">Uncharacterized protein</fullName>
    </submittedName>
</protein>
<gene>
    <name evidence="3" type="ORF">SAMN06893096_109134</name>
</gene>
<feature type="region of interest" description="Disordered" evidence="1">
    <location>
        <begin position="1"/>
        <end position="23"/>
    </location>
</feature>
<keyword evidence="2" id="KW-0812">Transmembrane</keyword>
<dbReference type="AlphaFoldDB" id="A0A239I3E0"/>
<dbReference type="EMBL" id="FZOO01000009">
    <property type="protein sequence ID" value="SNS86864.1"/>
    <property type="molecule type" value="Genomic_DNA"/>
</dbReference>
<name>A0A239I3E0_9ACTN</name>
<feature type="compositionally biased region" description="Basic and acidic residues" evidence="1">
    <location>
        <begin position="8"/>
        <end position="19"/>
    </location>
</feature>
<accession>A0A239I3E0</accession>
<proteinExistence type="predicted"/>
<keyword evidence="2" id="KW-1133">Transmembrane helix</keyword>
<organism evidence="3 4">
    <name type="scientific">Geodermatophilus pulveris</name>
    <dbReference type="NCBI Taxonomy" id="1564159"/>
    <lineage>
        <taxon>Bacteria</taxon>
        <taxon>Bacillati</taxon>
        <taxon>Actinomycetota</taxon>
        <taxon>Actinomycetes</taxon>
        <taxon>Geodermatophilales</taxon>
        <taxon>Geodermatophilaceae</taxon>
        <taxon>Geodermatophilus</taxon>
    </lineage>
</organism>
<sequence>MPTTGPGRDGEPHRDESTAHGRRGRLLVSGTVLGGLAVVLAVLLGVSQCGQEVQENGSADRPAPVVQEVVPAGGPGRA</sequence>
<reference evidence="4" key="1">
    <citation type="submission" date="2017-06" db="EMBL/GenBank/DDBJ databases">
        <authorList>
            <person name="Varghese N."/>
            <person name="Submissions S."/>
        </authorList>
    </citation>
    <scope>NUCLEOTIDE SEQUENCE [LARGE SCALE GENOMIC DNA]</scope>
    <source>
        <strain evidence="4">DSM 46839</strain>
    </source>
</reference>
<keyword evidence="4" id="KW-1185">Reference proteome</keyword>
<evidence type="ECO:0000313" key="3">
    <source>
        <dbReference type="EMBL" id="SNS86864.1"/>
    </source>
</evidence>
<dbReference type="Proteomes" id="UP000198373">
    <property type="component" value="Unassembled WGS sequence"/>
</dbReference>
<feature type="region of interest" description="Disordered" evidence="1">
    <location>
        <begin position="55"/>
        <end position="78"/>
    </location>
</feature>
<evidence type="ECO:0000313" key="4">
    <source>
        <dbReference type="Proteomes" id="UP000198373"/>
    </source>
</evidence>